<protein>
    <submittedName>
        <fullName evidence="1">Uncharacterized protein</fullName>
    </submittedName>
</protein>
<dbReference type="Proteomes" id="UP000647241">
    <property type="component" value="Unassembled WGS sequence"/>
</dbReference>
<gene>
    <name evidence="1" type="ORF">GCM10011585_33740</name>
</gene>
<sequence length="67" mass="7745">MPAEGNQPQTFVEMVLALLEDRFPWLGKESTEPSGADTVQELTELHEELIQNRDQRNNRSLRDVHNL</sequence>
<keyword evidence="2" id="KW-1185">Reference proteome</keyword>
<proteinExistence type="predicted"/>
<evidence type="ECO:0000313" key="2">
    <source>
        <dbReference type="Proteomes" id="UP000647241"/>
    </source>
</evidence>
<name>A0A917HQA1_9BACT</name>
<evidence type="ECO:0000313" key="1">
    <source>
        <dbReference type="EMBL" id="GGG86997.1"/>
    </source>
</evidence>
<comment type="caution">
    <text evidence="1">The sequence shown here is derived from an EMBL/GenBank/DDBJ whole genome shotgun (WGS) entry which is preliminary data.</text>
</comment>
<reference evidence="1" key="2">
    <citation type="submission" date="2020-09" db="EMBL/GenBank/DDBJ databases">
        <authorList>
            <person name="Sun Q."/>
            <person name="Zhou Y."/>
        </authorList>
    </citation>
    <scope>NUCLEOTIDE SEQUENCE</scope>
    <source>
        <strain evidence="1">CGMCC 1.12997</strain>
    </source>
</reference>
<dbReference type="AlphaFoldDB" id="A0A917HQA1"/>
<dbReference type="RefSeq" id="WP_188555413.1">
    <property type="nucleotide sequence ID" value="NZ_BMGT01000004.1"/>
</dbReference>
<organism evidence="1 2">
    <name type="scientific">Edaphobacter dinghuensis</name>
    <dbReference type="NCBI Taxonomy" id="1560005"/>
    <lineage>
        <taxon>Bacteria</taxon>
        <taxon>Pseudomonadati</taxon>
        <taxon>Acidobacteriota</taxon>
        <taxon>Terriglobia</taxon>
        <taxon>Terriglobales</taxon>
        <taxon>Acidobacteriaceae</taxon>
        <taxon>Edaphobacter</taxon>
    </lineage>
</organism>
<accession>A0A917HQA1</accession>
<reference evidence="1" key="1">
    <citation type="journal article" date="2014" name="Int. J. Syst. Evol. Microbiol.">
        <title>Complete genome sequence of Corynebacterium casei LMG S-19264T (=DSM 44701T), isolated from a smear-ripened cheese.</title>
        <authorList>
            <consortium name="US DOE Joint Genome Institute (JGI-PGF)"/>
            <person name="Walter F."/>
            <person name="Albersmeier A."/>
            <person name="Kalinowski J."/>
            <person name="Ruckert C."/>
        </authorList>
    </citation>
    <scope>NUCLEOTIDE SEQUENCE</scope>
    <source>
        <strain evidence="1">CGMCC 1.12997</strain>
    </source>
</reference>
<dbReference type="EMBL" id="BMGT01000004">
    <property type="protein sequence ID" value="GGG86997.1"/>
    <property type="molecule type" value="Genomic_DNA"/>
</dbReference>